<reference evidence="9" key="2">
    <citation type="journal article" date="2022" name="Microb. Genom.">
        <title>A chromosome-scale genome assembly of the tomato pathogen Cladosporium fulvum reveals a compartmentalized genome architecture and the presence of a dispensable chromosome.</title>
        <authorList>
            <person name="Zaccaron A.Z."/>
            <person name="Chen L.H."/>
            <person name="Samaras A."/>
            <person name="Stergiopoulos I."/>
        </authorList>
    </citation>
    <scope>NUCLEOTIDE SEQUENCE</scope>
    <source>
        <strain evidence="9">Race5_Kim</strain>
    </source>
</reference>
<evidence type="ECO:0000256" key="3">
    <source>
        <dbReference type="ARBA" id="ARBA00023002"/>
    </source>
</evidence>
<dbReference type="GeneID" id="71981476"/>
<reference evidence="9" key="1">
    <citation type="submission" date="2021-12" db="EMBL/GenBank/DDBJ databases">
        <authorList>
            <person name="Zaccaron A."/>
            <person name="Stergiopoulos I."/>
        </authorList>
    </citation>
    <scope>NUCLEOTIDE SEQUENCE</scope>
    <source>
        <strain evidence="9">Race5_Kim</strain>
    </source>
</reference>
<keyword evidence="5" id="KW-0472">Membrane</keyword>
<evidence type="ECO:0000256" key="1">
    <source>
        <dbReference type="ARBA" id="ARBA00010609"/>
    </source>
</evidence>
<dbReference type="PANTHER" id="PTHR11709">
    <property type="entry name" value="MULTI-COPPER OXIDASE"/>
    <property type="match status" value="1"/>
</dbReference>
<dbReference type="Pfam" id="PF00394">
    <property type="entry name" value="Cu-oxidase"/>
    <property type="match status" value="1"/>
</dbReference>
<dbReference type="InterPro" id="IPR011706">
    <property type="entry name" value="Cu-oxidase_C"/>
</dbReference>
<evidence type="ECO:0000313" key="10">
    <source>
        <dbReference type="Proteomes" id="UP000756132"/>
    </source>
</evidence>
<name>A0A9Q8P3F7_PASFU</name>
<sequence length="664" mass="73767">MTEHDAIRTYDASPISMPEDEHKRGLLQEWKDHLDERPGVTGKAWSMCSAAVFISAIITFLAALVVVGSAMLGLGSQSQDVMASSNAVLNNDYVLDPAWNFDAAPKRRVFKWTIKDQEHNPDGIYRPMILVNNQYPGPLIEVNEGDTVVVEVDNQATNATSIHWHGLYQQPTPYFDGTVGVTQCRSFTYEFKVVGQSGTYWWHAHQGLQSSDGVHGPLIVHSRHEKALQRMSYDTDRVILISDHYHDLSSALLWQYLQPDAENAEPVPLSGLINGRSIRNCDDFPERRCDNTTSGVGIPPITLQSGKSHRSRLINVGAFAEFQFQVDEHELAVAEVDGTDVEPAAFHRISINPAQRYSVVLHSNVSGGESFWMRARMITSCFTDPPHNMNPDALAMVQYDSTSELQPTTKDWEEQLGQQCNDMNASKLVPADVIPPPQDADAFFYLRSKFEIGSWRLSRGFFNGSSFRPNPSSPVLHRAVNGLTTANSSFHSANDEIIAFVNSAAFDTSHELVVQTTGIQTIDFLISNFDDGNHPLHLHGYKYWVLSQGHGYPPLTQVGAEITKENLMPLYESLDLSNPLRRDTASVEAFGWILIRLVASNPGAWAFHCHISWHSEAGLAMQLLTRADALAHVQVPTANLELCAASDLAKGMGPKDEDYRDLAK</sequence>
<keyword evidence="2" id="KW-0479">Metal-binding</keyword>
<evidence type="ECO:0000313" key="9">
    <source>
        <dbReference type="EMBL" id="UJO11893.1"/>
    </source>
</evidence>
<keyword evidence="4" id="KW-0186">Copper</keyword>
<feature type="domain" description="Plastocyanin-like" evidence="6">
    <location>
        <begin position="236"/>
        <end position="400"/>
    </location>
</feature>
<dbReference type="EMBL" id="CP090163">
    <property type="protein sequence ID" value="UJO11893.1"/>
    <property type="molecule type" value="Genomic_DNA"/>
</dbReference>
<evidence type="ECO:0000256" key="2">
    <source>
        <dbReference type="ARBA" id="ARBA00022723"/>
    </source>
</evidence>
<proteinExistence type="inferred from homology"/>
<dbReference type="Proteomes" id="UP000756132">
    <property type="component" value="Chromosome 1"/>
</dbReference>
<organism evidence="9 10">
    <name type="scientific">Passalora fulva</name>
    <name type="common">Tomato leaf mold</name>
    <name type="synonym">Cladosporium fulvum</name>
    <dbReference type="NCBI Taxonomy" id="5499"/>
    <lineage>
        <taxon>Eukaryota</taxon>
        <taxon>Fungi</taxon>
        <taxon>Dikarya</taxon>
        <taxon>Ascomycota</taxon>
        <taxon>Pezizomycotina</taxon>
        <taxon>Dothideomycetes</taxon>
        <taxon>Dothideomycetidae</taxon>
        <taxon>Mycosphaerellales</taxon>
        <taxon>Mycosphaerellaceae</taxon>
        <taxon>Fulvia</taxon>
    </lineage>
</organism>
<dbReference type="RefSeq" id="XP_047756259.1">
    <property type="nucleotide sequence ID" value="XM_047900746.1"/>
</dbReference>
<comment type="similarity">
    <text evidence="1">Belongs to the multicopper oxidase family.</text>
</comment>
<evidence type="ECO:0000259" key="8">
    <source>
        <dbReference type="Pfam" id="PF07732"/>
    </source>
</evidence>
<keyword evidence="5" id="KW-0812">Transmembrane</keyword>
<protein>
    <submittedName>
        <fullName evidence="9">Laccase-1</fullName>
    </submittedName>
</protein>
<feature type="domain" description="Plastocyanin-like" evidence="8">
    <location>
        <begin position="114"/>
        <end position="224"/>
    </location>
</feature>
<dbReference type="PROSITE" id="PS00080">
    <property type="entry name" value="MULTICOPPER_OXIDASE2"/>
    <property type="match status" value="1"/>
</dbReference>
<dbReference type="InterPro" id="IPR002355">
    <property type="entry name" value="Cu_oxidase_Cu_BS"/>
</dbReference>
<dbReference type="Pfam" id="PF07731">
    <property type="entry name" value="Cu-oxidase_2"/>
    <property type="match status" value="1"/>
</dbReference>
<feature type="domain" description="Plastocyanin-like" evidence="7">
    <location>
        <begin position="476"/>
        <end position="626"/>
    </location>
</feature>
<accession>A0A9Q8P3F7</accession>
<evidence type="ECO:0000256" key="5">
    <source>
        <dbReference type="SAM" id="Phobius"/>
    </source>
</evidence>
<dbReference type="InterPro" id="IPR011707">
    <property type="entry name" value="Cu-oxidase-like_N"/>
</dbReference>
<dbReference type="InterPro" id="IPR045087">
    <property type="entry name" value="Cu-oxidase_fam"/>
</dbReference>
<evidence type="ECO:0000256" key="4">
    <source>
        <dbReference type="ARBA" id="ARBA00023008"/>
    </source>
</evidence>
<feature type="transmembrane region" description="Helical" evidence="5">
    <location>
        <begin position="50"/>
        <end position="74"/>
    </location>
</feature>
<dbReference type="CDD" id="cd13886">
    <property type="entry name" value="CuRO_2_MCO_like_1"/>
    <property type="match status" value="1"/>
</dbReference>
<dbReference type="GO" id="GO:0016491">
    <property type="term" value="F:oxidoreductase activity"/>
    <property type="evidence" value="ECO:0007669"/>
    <property type="project" value="UniProtKB-KW"/>
</dbReference>
<gene>
    <name evidence="9" type="ORF">CLAFUR5_01598</name>
</gene>
<dbReference type="PANTHER" id="PTHR11709:SF414">
    <property type="entry name" value="ADR239WP"/>
    <property type="match status" value="1"/>
</dbReference>
<evidence type="ECO:0000259" key="7">
    <source>
        <dbReference type="Pfam" id="PF07731"/>
    </source>
</evidence>
<keyword evidence="3" id="KW-0560">Oxidoreductase</keyword>
<dbReference type="CDD" id="cd13910">
    <property type="entry name" value="CuRO_3_MCO_like_4"/>
    <property type="match status" value="1"/>
</dbReference>
<dbReference type="Pfam" id="PF07732">
    <property type="entry name" value="Cu-oxidase_3"/>
    <property type="match status" value="1"/>
</dbReference>
<keyword evidence="10" id="KW-1185">Reference proteome</keyword>
<dbReference type="InterPro" id="IPR008972">
    <property type="entry name" value="Cupredoxin"/>
</dbReference>
<dbReference type="SUPFAM" id="SSF49503">
    <property type="entry name" value="Cupredoxins"/>
    <property type="match status" value="3"/>
</dbReference>
<dbReference type="KEGG" id="ffu:CLAFUR5_01598"/>
<dbReference type="GO" id="GO:0005507">
    <property type="term" value="F:copper ion binding"/>
    <property type="evidence" value="ECO:0007669"/>
    <property type="project" value="InterPro"/>
</dbReference>
<dbReference type="OrthoDB" id="2121828at2759"/>
<dbReference type="AlphaFoldDB" id="A0A9Q8P3F7"/>
<dbReference type="Gene3D" id="2.60.40.420">
    <property type="entry name" value="Cupredoxins - blue copper proteins"/>
    <property type="match status" value="3"/>
</dbReference>
<evidence type="ECO:0000259" key="6">
    <source>
        <dbReference type="Pfam" id="PF00394"/>
    </source>
</evidence>
<dbReference type="InterPro" id="IPR001117">
    <property type="entry name" value="Cu-oxidase_2nd"/>
</dbReference>
<keyword evidence="5" id="KW-1133">Transmembrane helix</keyword>